<dbReference type="PANTHER" id="PTHR24269:SF16">
    <property type="entry name" value="PROTEIN SLG1"/>
    <property type="match status" value="1"/>
</dbReference>
<dbReference type="Proteomes" id="UP000053317">
    <property type="component" value="Unassembled WGS sequence"/>
</dbReference>
<reference evidence="10 11" key="1">
    <citation type="submission" date="2015-05" db="EMBL/GenBank/DDBJ databases">
        <title>Distinctive expansion of gene families associated with plant cell wall degradation and secondary metabolism in the genomes of grapevine trunk pathogens.</title>
        <authorList>
            <person name="Lawrence D.P."/>
            <person name="Travadon R."/>
            <person name="Rolshausen P.E."/>
            <person name="Baumgartner K."/>
        </authorList>
    </citation>
    <scope>NUCLEOTIDE SEQUENCE [LARGE SCALE GENOMIC DNA]</scope>
    <source>
        <strain evidence="10">UCRPC4</strain>
    </source>
</reference>
<feature type="region of interest" description="Disordered" evidence="7">
    <location>
        <begin position="181"/>
        <end position="200"/>
    </location>
</feature>
<dbReference type="InterPro" id="IPR051836">
    <property type="entry name" value="Kremen_rcpt"/>
</dbReference>
<dbReference type="InterPro" id="IPR002889">
    <property type="entry name" value="WSC_carb-bd"/>
</dbReference>
<evidence type="ECO:0000256" key="3">
    <source>
        <dbReference type="ARBA" id="ARBA00022729"/>
    </source>
</evidence>
<evidence type="ECO:0000256" key="1">
    <source>
        <dbReference type="ARBA" id="ARBA00004167"/>
    </source>
</evidence>
<dbReference type="Pfam" id="PF01822">
    <property type="entry name" value="WSC"/>
    <property type="match status" value="1"/>
</dbReference>
<dbReference type="AlphaFoldDB" id="A0A0G2GUF8"/>
<name>A0A0G2GUF8_PHACM</name>
<evidence type="ECO:0000256" key="2">
    <source>
        <dbReference type="ARBA" id="ARBA00022692"/>
    </source>
</evidence>
<keyword evidence="3" id="KW-0732">Signal</keyword>
<organism evidence="10 11">
    <name type="scientific">Phaeomoniella chlamydospora</name>
    <name type="common">Phaeoacremonium chlamydosporum</name>
    <dbReference type="NCBI Taxonomy" id="158046"/>
    <lineage>
        <taxon>Eukaryota</taxon>
        <taxon>Fungi</taxon>
        <taxon>Dikarya</taxon>
        <taxon>Ascomycota</taxon>
        <taxon>Pezizomycotina</taxon>
        <taxon>Eurotiomycetes</taxon>
        <taxon>Chaetothyriomycetidae</taxon>
        <taxon>Phaeomoniellales</taxon>
        <taxon>Phaeomoniellaceae</taxon>
        <taxon>Phaeomoniella</taxon>
    </lineage>
</organism>
<feature type="domain" description="WSC" evidence="9">
    <location>
        <begin position="33"/>
        <end position="125"/>
    </location>
</feature>
<proteinExistence type="predicted"/>
<comment type="caution">
    <text evidence="10">The sequence shown here is derived from an EMBL/GenBank/DDBJ whole genome shotgun (WGS) entry which is preliminary data.</text>
</comment>
<keyword evidence="6" id="KW-0325">Glycoprotein</keyword>
<feature type="region of interest" description="Disordered" evidence="7">
    <location>
        <begin position="133"/>
        <end position="164"/>
    </location>
</feature>
<keyword evidence="5 8" id="KW-0472">Membrane</keyword>
<evidence type="ECO:0000313" key="10">
    <source>
        <dbReference type="EMBL" id="KKY26893.1"/>
    </source>
</evidence>
<dbReference type="PANTHER" id="PTHR24269">
    <property type="entry name" value="KREMEN PROTEIN"/>
    <property type="match status" value="1"/>
</dbReference>
<keyword evidence="11" id="KW-1185">Reference proteome</keyword>
<accession>A0A0G2GUF8</accession>
<feature type="compositionally biased region" description="Basic and acidic residues" evidence="7">
    <location>
        <begin position="255"/>
        <end position="265"/>
    </location>
</feature>
<dbReference type="GO" id="GO:0005886">
    <property type="term" value="C:plasma membrane"/>
    <property type="evidence" value="ECO:0007669"/>
    <property type="project" value="TreeGrafter"/>
</dbReference>
<dbReference type="CDD" id="cd12087">
    <property type="entry name" value="TM_EGFR-like"/>
    <property type="match status" value="1"/>
</dbReference>
<dbReference type="PROSITE" id="PS51212">
    <property type="entry name" value="WSC"/>
    <property type="match status" value="1"/>
</dbReference>
<keyword evidence="4 8" id="KW-1133">Transmembrane helix</keyword>
<gene>
    <name evidence="10" type="ORF">UCRPC4_g01359</name>
</gene>
<feature type="compositionally biased region" description="Low complexity" evidence="7">
    <location>
        <begin position="137"/>
        <end position="163"/>
    </location>
</feature>
<evidence type="ECO:0000259" key="9">
    <source>
        <dbReference type="PROSITE" id="PS51212"/>
    </source>
</evidence>
<dbReference type="SMART" id="SM00321">
    <property type="entry name" value="WSC"/>
    <property type="match status" value="1"/>
</dbReference>
<evidence type="ECO:0000256" key="5">
    <source>
        <dbReference type="ARBA" id="ARBA00023136"/>
    </source>
</evidence>
<sequence>MKTSIQGTAFAAVTAVFTVFNLAIGVDGAGLKAAEYQGCYSSSYPLSTNSSLTYEYQSSGWCQEQCGTYNQKAVFGLTKGNECWCGDKLPANSTKVSNDQCDTGCYGYGTQMCGGDDVWTVYTSGLVDTDDVESVSDSEASSAASASGTTDATATTKATNAASQGVSTITQAGTTIYLTPTADSSTSASPSSSSGSSGSGTNKAGIAAGVVVGIVAIAAIAGGVFFYMRHKKRKAIEQDFQRQQSMNQFTSGTVKSERSTTDSRLDPAIQYRRQSDGSIADDTDFSRRVLKVTNPDRQA</sequence>
<evidence type="ECO:0000256" key="8">
    <source>
        <dbReference type="SAM" id="Phobius"/>
    </source>
</evidence>
<keyword evidence="2 8" id="KW-0812">Transmembrane</keyword>
<evidence type="ECO:0000313" key="11">
    <source>
        <dbReference type="Proteomes" id="UP000053317"/>
    </source>
</evidence>
<evidence type="ECO:0000256" key="7">
    <source>
        <dbReference type="SAM" id="MobiDB-lite"/>
    </source>
</evidence>
<reference evidence="10 11" key="2">
    <citation type="submission" date="2015-05" db="EMBL/GenBank/DDBJ databases">
        <authorList>
            <person name="Morales-Cruz A."/>
            <person name="Amrine K.C."/>
            <person name="Cantu D."/>
        </authorList>
    </citation>
    <scope>NUCLEOTIDE SEQUENCE [LARGE SCALE GENOMIC DNA]</scope>
    <source>
        <strain evidence="10">UCRPC4</strain>
    </source>
</reference>
<feature type="region of interest" description="Disordered" evidence="7">
    <location>
        <begin position="248"/>
        <end position="268"/>
    </location>
</feature>
<dbReference type="EMBL" id="LCWF01000033">
    <property type="protein sequence ID" value="KKY26893.1"/>
    <property type="molecule type" value="Genomic_DNA"/>
</dbReference>
<comment type="subcellular location">
    <subcellularLocation>
        <location evidence="1">Membrane</location>
        <topology evidence="1">Single-pass membrane protein</topology>
    </subcellularLocation>
</comment>
<evidence type="ECO:0000256" key="4">
    <source>
        <dbReference type="ARBA" id="ARBA00022989"/>
    </source>
</evidence>
<protein>
    <submittedName>
        <fullName evidence="10">Putative wsc domain containing protein</fullName>
    </submittedName>
</protein>
<evidence type="ECO:0000256" key="6">
    <source>
        <dbReference type="ARBA" id="ARBA00023180"/>
    </source>
</evidence>
<dbReference type="OrthoDB" id="2019572at2759"/>
<feature type="transmembrane region" description="Helical" evidence="8">
    <location>
        <begin position="206"/>
        <end position="228"/>
    </location>
</feature>